<dbReference type="RefSeq" id="WP_256312779.1">
    <property type="nucleotide sequence ID" value="NZ_JANGAC010000020.1"/>
</dbReference>
<sequence length="77" mass="8021">MEYAGIAIIPLLIGILEVLKKVGLKEKYVPAISIILGVVIGIGLFGNGDMKSGLVQGIFIGLSAVGLYSGTKNAFEK</sequence>
<evidence type="ECO:0000313" key="3">
    <source>
        <dbReference type="Proteomes" id="UP001524478"/>
    </source>
</evidence>
<dbReference type="EMBL" id="JANGAC010000020">
    <property type="protein sequence ID" value="MCQ4925278.1"/>
    <property type="molecule type" value="Genomic_DNA"/>
</dbReference>
<gene>
    <name evidence="2" type="ORF">NE686_19395</name>
</gene>
<reference evidence="2 3" key="1">
    <citation type="submission" date="2022-06" db="EMBL/GenBank/DDBJ databases">
        <title>Isolation of gut microbiota from human fecal samples.</title>
        <authorList>
            <person name="Pamer E.G."/>
            <person name="Barat B."/>
            <person name="Waligurski E."/>
            <person name="Medina S."/>
            <person name="Paddock L."/>
            <person name="Mostad J."/>
        </authorList>
    </citation>
    <scope>NUCLEOTIDE SEQUENCE [LARGE SCALE GENOMIC DNA]</scope>
    <source>
        <strain evidence="2 3">DFI.7.95</strain>
    </source>
</reference>
<keyword evidence="1" id="KW-0812">Transmembrane</keyword>
<feature type="transmembrane region" description="Helical" evidence="1">
    <location>
        <begin position="28"/>
        <end position="47"/>
    </location>
</feature>
<organism evidence="2 3">
    <name type="scientific">Tissierella carlieri</name>
    <dbReference type="NCBI Taxonomy" id="689904"/>
    <lineage>
        <taxon>Bacteria</taxon>
        <taxon>Bacillati</taxon>
        <taxon>Bacillota</taxon>
        <taxon>Tissierellia</taxon>
        <taxon>Tissierellales</taxon>
        <taxon>Tissierellaceae</taxon>
        <taxon>Tissierella</taxon>
    </lineage>
</organism>
<keyword evidence="1" id="KW-1133">Transmembrane helix</keyword>
<evidence type="ECO:0000313" key="2">
    <source>
        <dbReference type="EMBL" id="MCQ4925278.1"/>
    </source>
</evidence>
<name>A0ABT1SFJ6_9FIRM</name>
<dbReference type="Proteomes" id="UP001524478">
    <property type="component" value="Unassembled WGS sequence"/>
</dbReference>
<accession>A0ABT1SFJ6</accession>
<comment type="caution">
    <text evidence="2">The sequence shown here is derived from an EMBL/GenBank/DDBJ whole genome shotgun (WGS) entry which is preliminary data.</text>
</comment>
<feature type="transmembrane region" description="Helical" evidence="1">
    <location>
        <begin position="53"/>
        <end position="71"/>
    </location>
</feature>
<protein>
    <submittedName>
        <fullName evidence="2">Holin</fullName>
    </submittedName>
</protein>
<evidence type="ECO:0000256" key="1">
    <source>
        <dbReference type="SAM" id="Phobius"/>
    </source>
</evidence>
<keyword evidence="1" id="KW-0472">Membrane</keyword>
<proteinExistence type="predicted"/>
<keyword evidence="3" id="KW-1185">Reference proteome</keyword>